<dbReference type="EMBL" id="LASV01000299">
    <property type="protein sequence ID" value="KKA19997.1"/>
    <property type="molecule type" value="Genomic_DNA"/>
</dbReference>
<name>A0A0F4YP05_RASE3</name>
<organism evidence="3 4">
    <name type="scientific">Rasamsonia emersonii (strain ATCC 16479 / CBS 393.64 / IMI 116815)</name>
    <dbReference type="NCBI Taxonomy" id="1408163"/>
    <lineage>
        <taxon>Eukaryota</taxon>
        <taxon>Fungi</taxon>
        <taxon>Dikarya</taxon>
        <taxon>Ascomycota</taxon>
        <taxon>Pezizomycotina</taxon>
        <taxon>Eurotiomycetes</taxon>
        <taxon>Eurotiomycetidae</taxon>
        <taxon>Eurotiales</taxon>
        <taxon>Trichocomaceae</taxon>
        <taxon>Rasamsonia</taxon>
    </lineage>
</organism>
<dbReference type="AlphaFoldDB" id="A0A0F4YP05"/>
<dbReference type="PANTHER" id="PTHR12673:SF159">
    <property type="entry name" value="LD03170P"/>
    <property type="match status" value="1"/>
</dbReference>
<dbReference type="Proteomes" id="UP000053958">
    <property type="component" value="Unassembled WGS sequence"/>
</dbReference>
<evidence type="ECO:0000256" key="1">
    <source>
        <dbReference type="SAM" id="MobiDB-lite"/>
    </source>
</evidence>
<dbReference type="InterPro" id="IPR000219">
    <property type="entry name" value="DH_dom"/>
</dbReference>
<dbReference type="GeneID" id="25318315"/>
<evidence type="ECO:0000259" key="2">
    <source>
        <dbReference type="PROSITE" id="PS50010"/>
    </source>
</evidence>
<dbReference type="PROSITE" id="PS50010">
    <property type="entry name" value="DH_2"/>
    <property type="match status" value="1"/>
</dbReference>
<feature type="compositionally biased region" description="Polar residues" evidence="1">
    <location>
        <begin position="81"/>
        <end position="97"/>
    </location>
</feature>
<dbReference type="InterPro" id="IPR051092">
    <property type="entry name" value="FYVE_RhoGEF_PH"/>
</dbReference>
<evidence type="ECO:0000313" key="4">
    <source>
        <dbReference type="Proteomes" id="UP000053958"/>
    </source>
</evidence>
<dbReference type="Pfam" id="PF00621">
    <property type="entry name" value="RhoGEF"/>
    <property type="match status" value="1"/>
</dbReference>
<dbReference type="GO" id="GO:0005737">
    <property type="term" value="C:cytoplasm"/>
    <property type="evidence" value="ECO:0007669"/>
    <property type="project" value="TreeGrafter"/>
</dbReference>
<dbReference type="SUPFAM" id="SSF50729">
    <property type="entry name" value="PH domain-like"/>
    <property type="match status" value="1"/>
</dbReference>
<feature type="domain" description="DH" evidence="2">
    <location>
        <begin position="175"/>
        <end position="399"/>
    </location>
</feature>
<accession>A0A0F4YP05</accession>
<dbReference type="GO" id="GO:0005085">
    <property type="term" value="F:guanyl-nucleotide exchange factor activity"/>
    <property type="evidence" value="ECO:0007669"/>
    <property type="project" value="InterPro"/>
</dbReference>
<evidence type="ECO:0000313" key="3">
    <source>
        <dbReference type="EMBL" id="KKA19997.1"/>
    </source>
</evidence>
<dbReference type="Gene3D" id="1.20.900.10">
    <property type="entry name" value="Dbl homology (DH) domain"/>
    <property type="match status" value="1"/>
</dbReference>
<protein>
    <submittedName>
        <fullName evidence="3">Rho guanyl nucleotide exchange factor</fullName>
    </submittedName>
</protein>
<dbReference type="OrthoDB" id="8059989at2759"/>
<feature type="region of interest" description="Disordered" evidence="1">
    <location>
        <begin position="81"/>
        <end position="105"/>
    </location>
</feature>
<comment type="caution">
    <text evidence="3">The sequence shown here is derived from an EMBL/GenBank/DDBJ whole genome shotgun (WGS) entry which is preliminary data.</text>
</comment>
<dbReference type="RefSeq" id="XP_013326609.1">
    <property type="nucleotide sequence ID" value="XM_013471155.1"/>
</dbReference>
<reference evidence="3 4" key="1">
    <citation type="submission" date="2015-04" db="EMBL/GenBank/DDBJ databases">
        <authorList>
            <person name="Heijne W.H."/>
            <person name="Fedorova N.D."/>
            <person name="Nierman W.C."/>
            <person name="Vollebregt A.W."/>
            <person name="Zhao Z."/>
            <person name="Wu L."/>
            <person name="Kumar M."/>
            <person name="Stam H."/>
            <person name="van den Berg M.A."/>
            <person name="Pel H.J."/>
        </authorList>
    </citation>
    <scope>NUCLEOTIDE SEQUENCE [LARGE SCALE GENOMIC DNA]</scope>
    <source>
        <strain evidence="3 4">CBS 393.64</strain>
    </source>
</reference>
<dbReference type="SUPFAM" id="SSF48065">
    <property type="entry name" value="DBL homology domain (DH-domain)"/>
    <property type="match status" value="1"/>
</dbReference>
<feature type="compositionally biased region" description="Polar residues" evidence="1">
    <location>
        <begin position="126"/>
        <end position="146"/>
    </location>
</feature>
<dbReference type="STRING" id="1408163.A0A0F4YP05"/>
<dbReference type="SMART" id="SM00325">
    <property type="entry name" value="RhoGEF"/>
    <property type="match status" value="1"/>
</dbReference>
<gene>
    <name evidence="3" type="ORF">T310_5995</name>
</gene>
<sequence>MEVMGKETEEEEVHVCQDSTLRMNPPALNKEGSFNVENTTTPAGAGTNYPFKKWMDSFRSKKRVSRIPEVYVEGWFDEPSTVTNDTEISTSPPLQDQQWDRLSGGSSSILGTVKTASMSLATQSFATRSRANTHSSHQSASQSDNLSGFEMRRSGESVRRTTSSMENAVRSRAGRRRHVLHEIFISESNYVDGLQTLSKRLLQMHENFKERLQLVTPLSVESPPAEISTLHGLQEKLRDLPRFKKSPSQSLRTRNLKATIDSRLKRATAEPSEALKVAQELEKLSEGFGAYEDFCSKYDLLYEDMDLLRKSVPAGGFWFHGIEALAKSVESTDSRKQGNKKSMTIEDLLIKPVQRVCKYQLLLQELLKTTPASDCPSTHYEIRQILDKVRRIVGQINTATGNPVLKDRIHKTVILHGRLDYSGQSVLHDVYQQLGPLNLCGVLHVAYKSTDRITGEYMICILFPSYLVLARGGYENRKLSVVASLYVLDMTVDILSNGQGLVCHDAPYSWKIIFQDDQNRYELILSASSATEERHWKTELLRASAMSPSALPTLSLEPRGLFLLSLSLVPLGRIDSPLAVLARRPSTRSMSTRSSVKRHLERVIIKKTHNPLHDEDVRQLHEGGIQRSRSVARENSPTVLAPLRQDRVRLERSIADIFTRDVLPYPGMLVTRADYLRTQSLMRGLSFRTPFNSRRSSSISKGTVKSIEAGSDTKDEDDLFDKEAVPCYPLREVVCLGEEPGADKGASDRSPETMRHAPTKAFQSMRHVMRASSDFIAYRTSDTKLRSKRRSIPWKRWTSPLAFFSSLSPSRRSSARDSSEG</sequence>
<feature type="compositionally biased region" description="Basic and acidic residues" evidence="1">
    <location>
        <begin position="150"/>
        <end position="159"/>
    </location>
</feature>
<proteinExistence type="predicted"/>
<keyword evidence="4" id="KW-1185">Reference proteome</keyword>
<feature type="region of interest" description="Disordered" evidence="1">
    <location>
        <begin position="126"/>
        <end position="172"/>
    </location>
</feature>
<dbReference type="InterPro" id="IPR035899">
    <property type="entry name" value="DBL_dom_sf"/>
</dbReference>
<dbReference type="PANTHER" id="PTHR12673">
    <property type="entry name" value="FACIOGENITAL DYSPLASIA PROTEIN"/>
    <property type="match status" value="1"/>
</dbReference>